<protein>
    <submittedName>
        <fullName evidence="1">BcepNY3gp10</fullName>
    </submittedName>
</protein>
<keyword evidence="2" id="KW-1185">Reference proteome</keyword>
<dbReference type="GeneID" id="5291085"/>
<proteinExistence type="predicted"/>
<evidence type="ECO:0000313" key="2">
    <source>
        <dbReference type="Proteomes" id="UP000001998"/>
    </source>
</evidence>
<dbReference type="EMBL" id="EF602154">
    <property type="protein sequence ID" value="ABR10544.1"/>
    <property type="molecule type" value="Genomic_DNA"/>
</dbReference>
<gene>
    <name evidence="1" type="ORF">BcepNY3gene10</name>
</gene>
<evidence type="ECO:0000313" key="1">
    <source>
        <dbReference type="EMBL" id="ABR10544.1"/>
    </source>
</evidence>
<sequence>MKAIEELAALAPAIGAMRHPSARDMQQKLNDVIAELRREYPETGVRAAWAAVVDTLRAVRPDWDETAGKPSMDNAVAAIRSMAAQCSAQELQSLQVQLTPPAGVTDYDLETIAAAIGVLYANDPVDDPIKLRLVDLFKSLRAHAPRT</sequence>
<reference evidence="1 2" key="1">
    <citation type="submission" date="2007-05" db="EMBL/GenBank/DDBJ databases">
        <title>Complete genomic sequence of phage BcepNY3, a new member of the Burkholderia phage Bcep781 family.</title>
        <authorList>
            <person name="Summer E.J."/>
            <person name="Orchard R.C."/>
            <person name="Attenhofer K."/>
            <person name="Coffey A."/>
            <person name="Gill J.J."/>
            <person name="Gonzalez C.F."/>
            <person name="Young R."/>
        </authorList>
    </citation>
    <scope>NUCLEOTIDE SEQUENCE [LARGE SCALE GENOMIC DNA]</scope>
</reference>
<dbReference type="KEGG" id="vg:5291085"/>
<name>A6N3B7_9CAUD</name>
<dbReference type="RefSeq" id="YP_001294847.1">
    <property type="nucleotide sequence ID" value="NC_009604.1"/>
</dbReference>
<dbReference type="Proteomes" id="UP000001998">
    <property type="component" value="Segment"/>
</dbReference>
<organism evidence="1 2">
    <name type="scientific">Burkholderia phage BcepNY3</name>
    <dbReference type="NCBI Taxonomy" id="2881397"/>
    <lineage>
        <taxon>Viruses</taxon>
        <taxon>Duplodnaviria</taxon>
        <taxon>Heunggongvirae</taxon>
        <taxon>Uroviricota</taxon>
        <taxon>Caudoviricetes</taxon>
        <taxon>Naesvirus</taxon>
        <taxon>Naesvirus bcepNY3</taxon>
    </lineage>
</organism>
<accession>A6N3B7</accession>